<keyword evidence="5" id="KW-0879">Wnt signaling pathway</keyword>
<feature type="chain" id="PRO_5042253177" description="Dickkopf N-terminal cysteine-rich domain-containing protein" evidence="8">
    <location>
        <begin position="18"/>
        <end position="272"/>
    </location>
</feature>
<dbReference type="Proteomes" id="UP001274896">
    <property type="component" value="Unassembled WGS sequence"/>
</dbReference>
<feature type="domain" description="Dickkopf N-terminal cysteine-rich" evidence="9">
    <location>
        <begin position="114"/>
        <end position="164"/>
    </location>
</feature>
<dbReference type="PANTHER" id="PTHR12113:SF8">
    <property type="entry name" value="DICKKOPF-RELATED PROTEIN 3"/>
    <property type="match status" value="1"/>
</dbReference>
<dbReference type="GO" id="GO:0016055">
    <property type="term" value="P:Wnt signaling pathway"/>
    <property type="evidence" value="ECO:0007669"/>
    <property type="project" value="UniProtKB-KW"/>
</dbReference>
<dbReference type="CDD" id="cd23274">
    <property type="entry name" value="Dkk3_Cys2"/>
    <property type="match status" value="1"/>
</dbReference>
<keyword evidence="3" id="KW-0217">Developmental protein</keyword>
<evidence type="ECO:0000256" key="4">
    <source>
        <dbReference type="ARBA" id="ARBA00022525"/>
    </source>
</evidence>
<protein>
    <recommendedName>
        <fullName evidence="9">Dickkopf N-terminal cysteine-rich domain-containing protein</fullName>
    </recommendedName>
</protein>
<evidence type="ECO:0000256" key="8">
    <source>
        <dbReference type="SAM" id="SignalP"/>
    </source>
</evidence>
<dbReference type="InterPro" id="IPR047300">
    <property type="entry name" value="Dkk3_Cys2"/>
</dbReference>
<keyword evidence="4" id="KW-0964">Secreted</keyword>
<evidence type="ECO:0000313" key="10">
    <source>
        <dbReference type="EMBL" id="KAK3533047.1"/>
    </source>
</evidence>
<evidence type="ECO:0000256" key="1">
    <source>
        <dbReference type="ARBA" id="ARBA00004613"/>
    </source>
</evidence>
<name>A0AAE0QUF5_9TELE</name>
<dbReference type="InterPro" id="IPR006796">
    <property type="entry name" value="Dickkopf_N"/>
</dbReference>
<evidence type="ECO:0000256" key="2">
    <source>
        <dbReference type="ARBA" id="ARBA00010842"/>
    </source>
</evidence>
<evidence type="ECO:0000256" key="5">
    <source>
        <dbReference type="ARBA" id="ARBA00022687"/>
    </source>
</evidence>
<evidence type="ECO:0000256" key="3">
    <source>
        <dbReference type="ARBA" id="ARBA00022473"/>
    </source>
</evidence>
<comment type="similarity">
    <text evidence="2">Belongs to the dickkopf family.</text>
</comment>
<dbReference type="PANTHER" id="PTHR12113">
    <property type="entry name" value="DICKKOPF3-LIKE 3"/>
    <property type="match status" value="1"/>
</dbReference>
<dbReference type="AlphaFoldDB" id="A0AAE0QUF5"/>
<evidence type="ECO:0000313" key="11">
    <source>
        <dbReference type="Proteomes" id="UP001274896"/>
    </source>
</evidence>
<dbReference type="GO" id="GO:0048019">
    <property type="term" value="F:receptor antagonist activity"/>
    <property type="evidence" value="ECO:0007669"/>
    <property type="project" value="TreeGrafter"/>
</dbReference>
<dbReference type="InterPro" id="IPR039863">
    <property type="entry name" value="DKK1-4"/>
</dbReference>
<gene>
    <name evidence="10" type="ORF">QTP70_006600</name>
</gene>
<keyword evidence="7" id="KW-1015">Disulfide bond</keyword>
<dbReference type="Gene3D" id="2.10.80.10">
    <property type="entry name" value="Lipase, subunit A"/>
    <property type="match status" value="1"/>
</dbReference>
<dbReference type="Pfam" id="PF04706">
    <property type="entry name" value="Dickkopf_N"/>
    <property type="match status" value="1"/>
</dbReference>
<evidence type="ECO:0000259" key="9">
    <source>
        <dbReference type="Pfam" id="PF04706"/>
    </source>
</evidence>
<evidence type="ECO:0000256" key="7">
    <source>
        <dbReference type="ARBA" id="ARBA00023157"/>
    </source>
</evidence>
<organism evidence="10 11">
    <name type="scientific">Hemibagrus guttatus</name>
    <dbReference type="NCBI Taxonomy" id="175788"/>
    <lineage>
        <taxon>Eukaryota</taxon>
        <taxon>Metazoa</taxon>
        <taxon>Chordata</taxon>
        <taxon>Craniata</taxon>
        <taxon>Vertebrata</taxon>
        <taxon>Euteleostomi</taxon>
        <taxon>Actinopterygii</taxon>
        <taxon>Neopterygii</taxon>
        <taxon>Teleostei</taxon>
        <taxon>Ostariophysi</taxon>
        <taxon>Siluriformes</taxon>
        <taxon>Bagridae</taxon>
        <taxon>Hemibagrus</taxon>
    </lineage>
</organism>
<dbReference type="EMBL" id="JAUCMX010000010">
    <property type="protein sequence ID" value="KAK3533047.1"/>
    <property type="molecule type" value="Genomic_DNA"/>
</dbReference>
<reference evidence="10" key="1">
    <citation type="submission" date="2023-06" db="EMBL/GenBank/DDBJ databases">
        <title>Male Hemibagrus guttatus genome.</title>
        <authorList>
            <person name="Bian C."/>
        </authorList>
    </citation>
    <scope>NUCLEOTIDE SEQUENCE</scope>
    <source>
        <strain evidence="10">Male_cb2023</strain>
        <tissue evidence="10">Muscle</tissue>
    </source>
</reference>
<dbReference type="GO" id="GO:0090090">
    <property type="term" value="P:negative regulation of canonical Wnt signaling pathway"/>
    <property type="evidence" value="ECO:0007669"/>
    <property type="project" value="TreeGrafter"/>
</dbReference>
<proteinExistence type="inferred from homology"/>
<feature type="signal peptide" evidence="8">
    <location>
        <begin position="1"/>
        <end position="17"/>
    </location>
</feature>
<sequence>MLMVALNLALCLVTVNGLLPETWTAQGVDLQSHAPTGASVGQKPTALSDLFNVVKKLVENTQRKPEFDDHQVDNEIAKSIQPIHNITSNYSNESRFEIVTGNQSTPAAEAIDKECVIDEDCEKGRFCLYDEHHSECMPCKQSNATCSKDEECCEGQLCVFGQCMNSTKGKAGTICQEQSNCDPDLCCAFYEGLLFPVCMPKPKEQEPCSISSNHLMDLLSWDLGRRSPKEHCPCAGNLRCQHLDHNLACLKSPSSSEESLADTLYSEIDYIV</sequence>
<dbReference type="GO" id="GO:0039706">
    <property type="term" value="F:co-receptor binding"/>
    <property type="evidence" value="ECO:0007669"/>
    <property type="project" value="TreeGrafter"/>
</dbReference>
<accession>A0AAE0QUF5</accession>
<comment type="caution">
    <text evidence="10">The sequence shown here is derived from an EMBL/GenBank/DDBJ whole genome shotgun (WGS) entry which is preliminary data.</text>
</comment>
<comment type="subcellular location">
    <subcellularLocation>
        <location evidence="1">Secreted</location>
    </subcellularLocation>
</comment>
<keyword evidence="11" id="KW-1185">Reference proteome</keyword>
<evidence type="ECO:0000256" key="6">
    <source>
        <dbReference type="ARBA" id="ARBA00022729"/>
    </source>
</evidence>
<dbReference type="GO" id="GO:0005615">
    <property type="term" value="C:extracellular space"/>
    <property type="evidence" value="ECO:0007669"/>
    <property type="project" value="TreeGrafter"/>
</dbReference>
<keyword evidence="6 8" id="KW-0732">Signal</keyword>